<reference evidence="2" key="1">
    <citation type="journal article" date="2019" name="Int. J. Syst. Evol. Microbiol.">
        <title>The Global Catalogue of Microorganisms (GCM) 10K type strain sequencing project: providing services to taxonomists for standard genome sequencing and annotation.</title>
        <authorList>
            <consortium name="The Broad Institute Genomics Platform"/>
            <consortium name="The Broad Institute Genome Sequencing Center for Infectious Disease"/>
            <person name="Wu L."/>
            <person name="Ma J."/>
        </authorList>
    </citation>
    <scope>NUCLEOTIDE SEQUENCE [LARGE SCALE GENOMIC DNA]</scope>
    <source>
        <strain evidence="2">JCM 30331</strain>
    </source>
</reference>
<proteinExistence type="predicted"/>
<evidence type="ECO:0000313" key="1">
    <source>
        <dbReference type="EMBL" id="GGK39050.1"/>
    </source>
</evidence>
<sequence>MDVRDGRYHLTFNAALSLLRAGSVDGIGLALDERISVVDRWPLCVVDLDDVIHDGVLTESAQQLVQTMDTWTEVSHSGRGLHIVAAGKLPPHGRRGRVELITTGYVALTGERWPGTPTSIELREESLRELQGRQVAATRLVVSSPQRICGGQIDDDAVLLQLQRARNSAKFIALFQGDLRAYSGDASRADLALLRMILWATCDPVQAMRLWQRSALYRPARWAQPCRRSGDCCLTYAEATLQRAMELSR</sequence>
<evidence type="ECO:0000313" key="2">
    <source>
        <dbReference type="Proteomes" id="UP000647587"/>
    </source>
</evidence>
<comment type="caution">
    <text evidence="1">The sequence shown here is derived from an EMBL/GenBank/DDBJ whole genome shotgun (WGS) entry which is preliminary data.</text>
</comment>
<accession>A0ABQ2F1I3</accession>
<name>A0ABQ2F1I3_9DEIO</name>
<dbReference type="RefSeq" id="WP_189011280.1">
    <property type="nucleotide sequence ID" value="NZ_JBHUEV010000006.1"/>
</dbReference>
<gene>
    <name evidence="1" type="ORF">GCM10008955_36110</name>
</gene>
<dbReference type="EMBL" id="BMPP01000019">
    <property type="protein sequence ID" value="GGK39050.1"/>
    <property type="molecule type" value="Genomic_DNA"/>
</dbReference>
<dbReference type="Proteomes" id="UP000647587">
    <property type="component" value="Unassembled WGS sequence"/>
</dbReference>
<protein>
    <submittedName>
        <fullName evidence="1">Uncharacterized protein</fullName>
    </submittedName>
</protein>
<keyword evidence="2" id="KW-1185">Reference proteome</keyword>
<organism evidence="1 2">
    <name type="scientific">Deinococcus malanensis</name>
    <dbReference type="NCBI Taxonomy" id="1706855"/>
    <lineage>
        <taxon>Bacteria</taxon>
        <taxon>Thermotogati</taxon>
        <taxon>Deinococcota</taxon>
        <taxon>Deinococci</taxon>
        <taxon>Deinococcales</taxon>
        <taxon>Deinococcaceae</taxon>
        <taxon>Deinococcus</taxon>
    </lineage>
</organism>